<protein>
    <recommendedName>
        <fullName evidence="8">DUF4870 domain-containing protein</fullName>
    </recommendedName>
</protein>
<evidence type="ECO:0000256" key="5">
    <source>
        <dbReference type="SAM" id="Phobius"/>
    </source>
</evidence>
<reference evidence="7" key="1">
    <citation type="submission" date="2005-10" db="EMBL/GenBank/DDBJ databases">
        <title>Complete sequence of Pelobacter carbinolicus DSM 2380.</title>
        <authorList>
            <person name="Copeland A."/>
            <person name="Lucas S."/>
            <person name="Lapidus A."/>
            <person name="Barry K."/>
            <person name="Detter J.C."/>
            <person name="Glavina T."/>
            <person name="Hammon N."/>
            <person name="Israni S."/>
            <person name="Pitluck S."/>
            <person name="Chertkov O."/>
            <person name="Schmutz J."/>
            <person name="Larimer F."/>
            <person name="Land M."/>
            <person name="Kyrpides N."/>
            <person name="Ivanova N."/>
            <person name="Richardson P."/>
        </authorList>
    </citation>
    <scope>NUCLEOTIDE SEQUENCE [LARGE SCALE GENOMIC DNA]</scope>
    <source>
        <strain evidence="7">DSM 2380 / NBRC 103641 / GraBd1</strain>
    </source>
</reference>
<keyword evidence="2 5" id="KW-0812">Transmembrane</keyword>
<reference evidence="6 7" key="2">
    <citation type="journal article" date="2012" name="BMC Genomics">
        <title>The genome of Pelobacter carbinolicus reveals surprising metabolic capabilities and physiological features.</title>
        <authorList>
            <person name="Aklujkar M."/>
            <person name="Haveman S.A."/>
            <person name="Didonato R.Jr."/>
            <person name="Chertkov O."/>
            <person name="Han C.S."/>
            <person name="Land M.L."/>
            <person name="Brown P."/>
            <person name="Lovley D.R."/>
        </authorList>
    </citation>
    <scope>NUCLEOTIDE SEQUENCE [LARGE SCALE GENOMIC DNA]</scope>
    <source>
        <strain evidence="7">DSM 2380 / NBRC 103641 / GraBd1</strain>
    </source>
</reference>
<dbReference type="KEGG" id="pca:Pcar_2587"/>
<evidence type="ECO:0000256" key="3">
    <source>
        <dbReference type="ARBA" id="ARBA00022989"/>
    </source>
</evidence>
<dbReference type="EMBL" id="CP000142">
    <property type="protein sequence ID" value="ABA89825.1"/>
    <property type="molecule type" value="Genomic_DNA"/>
</dbReference>
<sequence>MEQPQTTHRNWATLCHLSGMAGFLFTPLVFILGPLIIWLVKRNDDAEVDRHGKEALNFQISMMIYSLAVTPLAFLLIGLPLLLLLAAFDFIMIIVAAVRCKNGEPVHYPLTIRFLT</sequence>
<dbReference type="eggNOG" id="COG3296">
    <property type="taxonomic scope" value="Bacteria"/>
</dbReference>
<dbReference type="AlphaFoldDB" id="Q3A1D2"/>
<accession>Q3A1D2</accession>
<organism evidence="6 7">
    <name type="scientific">Syntrophotalea carbinolica (strain DSM 2380 / NBRC 103641 / GraBd1)</name>
    <name type="common">Pelobacter carbinolicus</name>
    <dbReference type="NCBI Taxonomy" id="338963"/>
    <lineage>
        <taxon>Bacteria</taxon>
        <taxon>Pseudomonadati</taxon>
        <taxon>Thermodesulfobacteriota</taxon>
        <taxon>Desulfuromonadia</taxon>
        <taxon>Desulfuromonadales</taxon>
        <taxon>Syntrophotaleaceae</taxon>
        <taxon>Syntrophotalea</taxon>
    </lineage>
</organism>
<evidence type="ECO:0000256" key="4">
    <source>
        <dbReference type="ARBA" id="ARBA00023136"/>
    </source>
</evidence>
<dbReference type="Pfam" id="PF09685">
    <property type="entry name" value="MamF_MmsF"/>
    <property type="match status" value="1"/>
</dbReference>
<evidence type="ECO:0008006" key="8">
    <source>
        <dbReference type="Google" id="ProtNLM"/>
    </source>
</evidence>
<keyword evidence="3 5" id="KW-1133">Transmembrane helix</keyword>
<dbReference type="HOGENOM" id="CLU_104196_0_2_7"/>
<name>Q3A1D2_SYNC1</name>
<dbReference type="InterPro" id="IPR019109">
    <property type="entry name" value="MamF_MmsF"/>
</dbReference>
<dbReference type="Proteomes" id="UP000002534">
    <property type="component" value="Chromosome"/>
</dbReference>
<dbReference type="RefSeq" id="WP_011342363.1">
    <property type="nucleotide sequence ID" value="NC_007498.2"/>
</dbReference>
<dbReference type="OrthoDB" id="9808930at2"/>
<evidence type="ECO:0000256" key="2">
    <source>
        <dbReference type="ARBA" id="ARBA00022692"/>
    </source>
</evidence>
<dbReference type="STRING" id="338963.Pcar_2587"/>
<feature type="transmembrane region" description="Helical" evidence="5">
    <location>
        <begin position="83"/>
        <end position="100"/>
    </location>
</feature>
<evidence type="ECO:0000313" key="6">
    <source>
        <dbReference type="EMBL" id="ABA89825.1"/>
    </source>
</evidence>
<keyword evidence="7" id="KW-1185">Reference proteome</keyword>
<feature type="transmembrane region" description="Helical" evidence="5">
    <location>
        <begin position="20"/>
        <end position="40"/>
    </location>
</feature>
<keyword evidence="4 5" id="KW-0472">Membrane</keyword>
<comment type="subcellular location">
    <subcellularLocation>
        <location evidence="1">Membrane</location>
        <topology evidence="1">Multi-pass membrane protein</topology>
    </subcellularLocation>
</comment>
<proteinExistence type="predicted"/>
<evidence type="ECO:0000313" key="7">
    <source>
        <dbReference type="Proteomes" id="UP000002534"/>
    </source>
</evidence>
<gene>
    <name evidence="6" type="ordered locus">Pcar_2587</name>
</gene>
<evidence type="ECO:0000256" key="1">
    <source>
        <dbReference type="ARBA" id="ARBA00004141"/>
    </source>
</evidence>